<dbReference type="AlphaFoldDB" id="A0AAX4PFQ6"/>
<dbReference type="Pfam" id="PF12849">
    <property type="entry name" value="PBP_like_2"/>
    <property type="match status" value="1"/>
</dbReference>
<protein>
    <submittedName>
        <fullName evidence="6">Periplasmic phosphate-binding protein</fullName>
    </submittedName>
</protein>
<dbReference type="InterPro" id="IPR024370">
    <property type="entry name" value="PBP_domain"/>
</dbReference>
<comment type="similarity">
    <text evidence="1">Belongs to the PstS family.</text>
</comment>
<feature type="domain" description="PBP" evidence="5">
    <location>
        <begin position="30"/>
        <end position="346"/>
    </location>
</feature>
<evidence type="ECO:0000256" key="1">
    <source>
        <dbReference type="ARBA" id="ARBA00008725"/>
    </source>
</evidence>
<name>A0AAX4PFQ6_9CHLO</name>
<dbReference type="EMBL" id="CP151511">
    <property type="protein sequence ID" value="WZN65200.1"/>
    <property type="molecule type" value="Genomic_DNA"/>
</dbReference>
<reference evidence="6 7" key="1">
    <citation type="submission" date="2024-03" db="EMBL/GenBank/DDBJ databases">
        <title>Complete genome sequence of the green alga Chloropicon roscoffensis RCC1871.</title>
        <authorList>
            <person name="Lemieux C."/>
            <person name="Pombert J.-F."/>
            <person name="Otis C."/>
            <person name="Turmel M."/>
        </authorList>
    </citation>
    <scope>NUCLEOTIDE SEQUENCE [LARGE SCALE GENOMIC DNA]</scope>
    <source>
        <strain evidence="6 7">RCC1871</strain>
    </source>
</reference>
<dbReference type="PANTHER" id="PTHR42996">
    <property type="entry name" value="PHOSPHATE-BINDING PROTEIN PSTS"/>
    <property type="match status" value="1"/>
</dbReference>
<keyword evidence="3" id="KW-0472">Membrane</keyword>
<accession>A0AAX4PFQ6</accession>
<dbReference type="InterPro" id="IPR050962">
    <property type="entry name" value="Phosphate-bind_PstS"/>
</dbReference>
<keyword evidence="2" id="KW-0175">Coiled coil</keyword>
<evidence type="ECO:0000313" key="6">
    <source>
        <dbReference type="EMBL" id="WZN65200.1"/>
    </source>
</evidence>
<evidence type="ECO:0000256" key="2">
    <source>
        <dbReference type="SAM" id="Coils"/>
    </source>
</evidence>
<feature type="chain" id="PRO_5043971360" evidence="4">
    <location>
        <begin position="28"/>
        <end position="545"/>
    </location>
</feature>
<evidence type="ECO:0000256" key="3">
    <source>
        <dbReference type="SAM" id="Phobius"/>
    </source>
</evidence>
<feature type="signal peptide" evidence="4">
    <location>
        <begin position="1"/>
        <end position="27"/>
    </location>
</feature>
<evidence type="ECO:0000313" key="7">
    <source>
        <dbReference type="Proteomes" id="UP001472866"/>
    </source>
</evidence>
<keyword evidence="3" id="KW-1133">Transmembrane helix</keyword>
<evidence type="ECO:0000256" key="4">
    <source>
        <dbReference type="SAM" id="SignalP"/>
    </source>
</evidence>
<dbReference type="Proteomes" id="UP001472866">
    <property type="component" value="Chromosome 11"/>
</dbReference>
<dbReference type="PANTHER" id="PTHR42996:SF1">
    <property type="entry name" value="PHOSPHATE-BINDING PROTEIN PSTS"/>
    <property type="match status" value="1"/>
</dbReference>
<feature type="coiled-coil region" evidence="2">
    <location>
        <begin position="424"/>
        <end position="482"/>
    </location>
</feature>
<organism evidence="6 7">
    <name type="scientific">Chloropicon roscoffensis</name>
    <dbReference type="NCBI Taxonomy" id="1461544"/>
    <lineage>
        <taxon>Eukaryota</taxon>
        <taxon>Viridiplantae</taxon>
        <taxon>Chlorophyta</taxon>
        <taxon>Chloropicophyceae</taxon>
        <taxon>Chloropicales</taxon>
        <taxon>Chloropicaceae</taxon>
        <taxon>Chloropicon</taxon>
    </lineage>
</organism>
<gene>
    <name evidence="6" type="ORF">HKI87_11g67570</name>
</gene>
<keyword evidence="4" id="KW-0732">Signal</keyword>
<feature type="transmembrane region" description="Helical" evidence="3">
    <location>
        <begin position="502"/>
        <end position="523"/>
    </location>
</feature>
<sequence>MTRSKRSVLPMALVALIALGGLQGAWSQKAQVTQLHGSGTTNPSRYLWQVMDLLDERSRAPIRTTYRAVGSGTGQAEFVGQASNSYKSYNHFGSGDVPMTKENYDTLTANGRTMLHVPFCIGAVSFFHSIPDVDMTHAKGLNLTSCLLAKILQREITTWDDAEILAENPNLVAVSPGVVGQNITVVHRALGSSSTNGATQYLDLACPSDWKLGFGKTVAWPDGAVSAQGSGGVSSYLAANPYSISYLDSGFGHSVGLSEIQLRNKAGFYLNSKEADISATAEEALKESVIPSSPSADWSAVNLYNLDGNATWPITSLSYFYVDKDSTAFQESGPLLKAFLKFVLSQAGQGMLSEFGFAKLPEHLLTYNNDTLENELVVSGLDWVLELKAETQKYVGAGDEVLSEKRRSYGEYQRTNFAEDLEALQASHAEIEALTRNVTELEKDHAMMMSDHAMMAKMTLDMNEMEREMSTMRAEMAAMKSLDAKMEAHLDEDHVKTKVEDIAIASICLLFLVFAPLVLHNFLAARKLLRLSREPGPKGGEMARV</sequence>
<keyword evidence="3" id="KW-0812">Transmembrane</keyword>
<dbReference type="SUPFAM" id="SSF53850">
    <property type="entry name" value="Periplasmic binding protein-like II"/>
    <property type="match status" value="1"/>
</dbReference>
<evidence type="ECO:0000259" key="5">
    <source>
        <dbReference type="Pfam" id="PF12849"/>
    </source>
</evidence>
<proteinExistence type="inferred from homology"/>
<dbReference type="CDD" id="cd13565">
    <property type="entry name" value="PBP2_PstS"/>
    <property type="match status" value="1"/>
</dbReference>
<keyword evidence="7" id="KW-1185">Reference proteome</keyword>
<dbReference type="Gene3D" id="3.40.190.10">
    <property type="entry name" value="Periplasmic binding protein-like II"/>
    <property type="match status" value="2"/>
</dbReference>